<reference evidence="2" key="1">
    <citation type="submission" date="2022-10" db="EMBL/GenBank/DDBJ databases">
        <title>Comparative genomic analysis of Cohnella hashimotonis sp. nov., isolated from the International Space Station.</title>
        <authorList>
            <person name="Simpson A."/>
            <person name="Venkateswaran K."/>
        </authorList>
    </citation>
    <scope>NUCLEOTIDE SEQUENCE</scope>
    <source>
        <strain evidence="2">DSM 28161</strain>
    </source>
</reference>
<keyword evidence="3" id="KW-1185">Reference proteome</keyword>
<dbReference type="Gene3D" id="3.20.20.150">
    <property type="entry name" value="Divalent-metal-dependent TIM barrel enzymes"/>
    <property type="match status" value="1"/>
</dbReference>
<feature type="domain" description="Xylose isomerase-like TIM barrel" evidence="1">
    <location>
        <begin position="51"/>
        <end position="256"/>
    </location>
</feature>
<proteinExistence type="predicted"/>
<dbReference type="InterPro" id="IPR050312">
    <property type="entry name" value="IolE/XylAMocC-like"/>
</dbReference>
<protein>
    <submittedName>
        <fullName evidence="2">Sugar phosphate isomerase/epimerase</fullName>
    </submittedName>
</protein>
<dbReference type="AlphaFoldDB" id="A0A9X4KUU8"/>
<accession>A0A9X4KUU8</accession>
<comment type="caution">
    <text evidence="2">The sequence shown here is derived from an EMBL/GenBank/DDBJ whole genome shotgun (WGS) entry which is preliminary data.</text>
</comment>
<dbReference type="Proteomes" id="UP001153404">
    <property type="component" value="Unassembled WGS sequence"/>
</dbReference>
<dbReference type="InterPro" id="IPR013022">
    <property type="entry name" value="Xyl_isomerase-like_TIM-brl"/>
</dbReference>
<dbReference type="PANTHER" id="PTHR12110:SF53">
    <property type="entry name" value="BLR5974 PROTEIN"/>
    <property type="match status" value="1"/>
</dbReference>
<evidence type="ECO:0000259" key="1">
    <source>
        <dbReference type="Pfam" id="PF01261"/>
    </source>
</evidence>
<organism evidence="2 3">
    <name type="scientific">Cohnella rhizosphaerae</name>
    <dbReference type="NCBI Taxonomy" id="1457232"/>
    <lineage>
        <taxon>Bacteria</taxon>
        <taxon>Bacillati</taxon>
        <taxon>Bacillota</taxon>
        <taxon>Bacilli</taxon>
        <taxon>Bacillales</taxon>
        <taxon>Paenibacillaceae</taxon>
        <taxon>Cohnella</taxon>
    </lineage>
</organism>
<dbReference type="InterPro" id="IPR036237">
    <property type="entry name" value="Xyl_isomerase-like_sf"/>
</dbReference>
<dbReference type="GO" id="GO:0016853">
    <property type="term" value="F:isomerase activity"/>
    <property type="evidence" value="ECO:0007669"/>
    <property type="project" value="UniProtKB-KW"/>
</dbReference>
<dbReference type="Pfam" id="PF01261">
    <property type="entry name" value="AP_endonuc_2"/>
    <property type="match status" value="1"/>
</dbReference>
<name>A0A9X4KUU8_9BACL</name>
<dbReference type="PANTHER" id="PTHR12110">
    <property type="entry name" value="HYDROXYPYRUVATE ISOMERASE"/>
    <property type="match status" value="1"/>
</dbReference>
<sequence length="278" mass="30067">MKHHINSWTFENWMGPLTYVEWDADASALTTSVEVHPERLGLAELIARLGAEGYGGIELAYPHLKDRSTEGLAEIRRISALAGVELNSLLLDFGDPGTNDAARRDAEMALYREWIDAAAEAGFRRVRVGAGDGDDEASFVRAAESLALLSAYAGHAGVRVVTENLGVSLSTSDRVLRMLEKTGGSVGLTADFGNFKQDKYRQLEAILPHAETVHAKAREDGPGRLDSMDFRRCVELAGQAGYEGPLSLTYLGDGDPWSALAEMRELAGLKPAAAPRLL</sequence>
<dbReference type="RefSeq" id="WP_277532864.1">
    <property type="nucleotide sequence ID" value="NZ_JAPDIA010000003.1"/>
</dbReference>
<evidence type="ECO:0000313" key="3">
    <source>
        <dbReference type="Proteomes" id="UP001153404"/>
    </source>
</evidence>
<gene>
    <name evidence="2" type="ORF">OMP40_16670</name>
</gene>
<dbReference type="EMBL" id="JAPDIA010000003">
    <property type="protein sequence ID" value="MDG0810818.1"/>
    <property type="molecule type" value="Genomic_DNA"/>
</dbReference>
<keyword evidence="2" id="KW-0413">Isomerase</keyword>
<dbReference type="SUPFAM" id="SSF51658">
    <property type="entry name" value="Xylose isomerase-like"/>
    <property type="match status" value="1"/>
</dbReference>
<evidence type="ECO:0000313" key="2">
    <source>
        <dbReference type="EMBL" id="MDG0810818.1"/>
    </source>
</evidence>